<proteinExistence type="predicted"/>
<gene>
    <name evidence="3" type="ORF">GNY06_02380</name>
</gene>
<dbReference type="InterPro" id="IPR002818">
    <property type="entry name" value="DJ-1/PfpI"/>
</dbReference>
<dbReference type="Proteomes" id="UP000553459">
    <property type="component" value="Unassembled WGS sequence"/>
</dbReference>
<feature type="chain" id="PRO_5032474035" evidence="1">
    <location>
        <begin position="19"/>
        <end position="251"/>
    </location>
</feature>
<dbReference type="RefSeq" id="WP_166518634.1">
    <property type="nucleotide sequence ID" value="NZ_JAAABJ010000248.1"/>
</dbReference>
<dbReference type="AlphaFoldDB" id="A0A845PPM6"/>
<keyword evidence="1" id="KW-0732">Signal</keyword>
<keyword evidence="4" id="KW-1185">Reference proteome</keyword>
<evidence type="ECO:0000313" key="4">
    <source>
        <dbReference type="Proteomes" id="UP000553459"/>
    </source>
</evidence>
<sequence>MMKNFLFYAFFLSVGVYAQQTNEHLRKMDSLLNNNQKDTVSIAVLLYNNVVLQDFAGPMEVFSKAKNLTQGLYRIFTVGLTPGEVYTENKLIKIRPDYSLDDFPHADYVMLPGANISEINRLTKDQQLMDFLKTWNSKENTKTISICTAAYLLAHTGVLNGRRATTHYFVADDFSARYPKVHLVKDVRYVDEVKYLTTSGITSGIDAALYLVGKHSGESIRSMISRALQYNFHEKERWPQAPQGMKYDSRQ</sequence>
<evidence type="ECO:0000256" key="1">
    <source>
        <dbReference type="SAM" id="SignalP"/>
    </source>
</evidence>
<accession>A0A845PPM6</accession>
<feature type="signal peptide" evidence="1">
    <location>
        <begin position="1"/>
        <end position="18"/>
    </location>
</feature>
<dbReference type="InterPro" id="IPR052158">
    <property type="entry name" value="INH-QAR"/>
</dbReference>
<name>A0A845PPM6_9FLAO</name>
<protein>
    <submittedName>
        <fullName evidence="3">DJ-1/PfpI family protein</fullName>
    </submittedName>
</protein>
<dbReference type="SUPFAM" id="SSF52317">
    <property type="entry name" value="Class I glutamine amidotransferase-like"/>
    <property type="match status" value="1"/>
</dbReference>
<dbReference type="Pfam" id="PF01965">
    <property type="entry name" value="DJ-1_PfpI"/>
    <property type="match status" value="1"/>
</dbReference>
<dbReference type="EMBL" id="JAAABJ010000248">
    <property type="protein sequence ID" value="NAW50279.1"/>
    <property type="molecule type" value="Genomic_DNA"/>
</dbReference>
<dbReference type="PANTHER" id="PTHR43130">
    <property type="entry name" value="ARAC-FAMILY TRANSCRIPTIONAL REGULATOR"/>
    <property type="match status" value="1"/>
</dbReference>
<comment type="caution">
    <text evidence="3">The sequence shown here is derived from an EMBL/GenBank/DDBJ whole genome shotgun (WGS) entry which is preliminary data.</text>
</comment>
<dbReference type="Gene3D" id="3.40.50.880">
    <property type="match status" value="1"/>
</dbReference>
<dbReference type="InterPro" id="IPR029062">
    <property type="entry name" value="Class_I_gatase-like"/>
</dbReference>
<reference evidence="3 4" key="1">
    <citation type="submission" date="2019-11" db="EMBL/GenBank/DDBJ databases">
        <title>Characterization of Elizabethkingia argenteiflava sp. nov., isolated from inner surface of Soybean Pods.</title>
        <authorList>
            <person name="Mo S."/>
        </authorList>
    </citation>
    <scope>NUCLEOTIDE SEQUENCE [LARGE SCALE GENOMIC DNA]</scope>
    <source>
        <strain evidence="3 4">YB22</strain>
    </source>
</reference>
<dbReference type="PANTHER" id="PTHR43130:SF3">
    <property type="entry name" value="HTH-TYPE TRANSCRIPTIONAL REGULATOR RV1931C"/>
    <property type="match status" value="1"/>
</dbReference>
<dbReference type="CDD" id="cd03139">
    <property type="entry name" value="GATase1_PfpI_2"/>
    <property type="match status" value="1"/>
</dbReference>
<organism evidence="3 4">
    <name type="scientific">Elizabethkingia argenteiflava</name>
    <dbReference type="NCBI Taxonomy" id="2681556"/>
    <lineage>
        <taxon>Bacteria</taxon>
        <taxon>Pseudomonadati</taxon>
        <taxon>Bacteroidota</taxon>
        <taxon>Flavobacteriia</taxon>
        <taxon>Flavobacteriales</taxon>
        <taxon>Weeksellaceae</taxon>
        <taxon>Elizabethkingia</taxon>
    </lineage>
</organism>
<feature type="domain" description="DJ-1/PfpI" evidence="2">
    <location>
        <begin position="42"/>
        <end position="211"/>
    </location>
</feature>
<evidence type="ECO:0000313" key="3">
    <source>
        <dbReference type="EMBL" id="NAW50279.1"/>
    </source>
</evidence>
<evidence type="ECO:0000259" key="2">
    <source>
        <dbReference type="Pfam" id="PF01965"/>
    </source>
</evidence>